<proteinExistence type="inferred from homology"/>
<keyword evidence="2" id="KW-0349">Heme</keyword>
<name>A0ABM7YH17_9BURK</name>
<evidence type="ECO:0000256" key="1">
    <source>
        <dbReference type="ARBA" id="ARBA00010617"/>
    </source>
</evidence>
<reference evidence="3" key="1">
    <citation type="submission" date="2022-04" db="EMBL/GenBank/DDBJ databases">
        <title>Whole genome sequence of Sphaerotilus sp. FB-5.</title>
        <authorList>
            <person name="Takeda M."/>
            <person name="Narihara S."/>
            <person name="Akimoto M."/>
            <person name="Akimoto R."/>
            <person name="Nishiyashiki S."/>
            <person name="Murakami T."/>
        </authorList>
    </citation>
    <scope>NUCLEOTIDE SEQUENCE</scope>
    <source>
        <strain evidence="3">FB-5</strain>
    </source>
</reference>
<dbReference type="Proteomes" id="UP001057498">
    <property type="component" value="Chromosome"/>
</dbReference>
<dbReference type="EMBL" id="AP025730">
    <property type="protein sequence ID" value="BDI03847.1"/>
    <property type="molecule type" value="Genomic_DNA"/>
</dbReference>
<sequence length="395" mass="44217">MSLGSFHFDPYSPAIDADPFPYYKRLRDEMPCFWSEEAQMWILSRYADIVSAGQDWPTYSSASGNLMTELPGRAGATLGSSDPPKHDRLRGLIQHAFMKRNLMALEEPIRDVAKAVFSQLQGVKEFDFKDVSSQFTVKVLMAALGLPMGDEAFVDEQIVRDNAVLMVQSDSRTRTKGPEHIAAYNWMQEYAGKVIAMRRAEPRNDLISNFALAEIDGDRLDDREVLLTTTTLIMAGVESLGGFMMMFAYNLATFADARRACVANPELLADAIEESLRFNTSAQRFRRRLMKDVTLHGQTMKEGDFVCLAYGSGNRDERQYPNPDAYDITRRPRGHLGFGGGVHACLGTAIARLAVKIAFDEFHKVVPDYARVADQLAWMPSSTFRSPLVLDLAVQ</sequence>
<evidence type="ECO:0000256" key="2">
    <source>
        <dbReference type="RuleBase" id="RU000461"/>
    </source>
</evidence>
<dbReference type="GO" id="GO:0004497">
    <property type="term" value="F:monooxygenase activity"/>
    <property type="evidence" value="ECO:0007669"/>
    <property type="project" value="UniProtKB-KW"/>
</dbReference>
<keyword evidence="2" id="KW-0408">Iron</keyword>
<dbReference type="PANTHER" id="PTHR46696:SF1">
    <property type="entry name" value="CYTOCHROME P450 YJIB-RELATED"/>
    <property type="match status" value="1"/>
</dbReference>
<dbReference type="PRINTS" id="PR00359">
    <property type="entry name" value="BP450"/>
</dbReference>
<comment type="similarity">
    <text evidence="1 2">Belongs to the cytochrome P450 family.</text>
</comment>
<keyword evidence="2" id="KW-0479">Metal-binding</keyword>
<organism evidence="3 4">
    <name type="scientific">Sphaerotilus microaerophilus</name>
    <dbReference type="NCBI Taxonomy" id="2914710"/>
    <lineage>
        <taxon>Bacteria</taxon>
        <taxon>Pseudomonadati</taxon>
        <taxon>Pseudomonadota</taxon>
        <taxon>Betaproteobacteria</taxon>
        <taxon>Burkholderiales</taxon>
        <taxon>Sphaerotilaceae</taxon>
        <taxon>Sphaerotilus</taxon>
    </lineage>
</organism>
<dbReference type="PANTHER" id="PTHR46696">
    <property type="entry name" value="P450, PUTATIVE (EUROFUNG)-RELATED"/>
    <property type="match status" value="1"/>
</dbReference>
<dbReference type="SUPFAM" id="SSF48264">
    <property type="entry name" value="Cytochrome P450"/>
    <property type="match status" value="1"/>
</dbReference>
<protein>
    <submittedName>
        <fullName evidence="3">Cytochrome P450 monooxygenase</fullName>
    </submittedName>
</protein>
<evidence type="ECO:0000313" key="4">
    <source>
        <dbReference type="Proteomes" id="UP001057498"/>
    </source>
</evidence>
<keyword evidence="2 3" id="KW-0503">Monooxygenase</keyword>
<dbReference type="InterPro" id="IPR017972">
    <property type="entry name" value="Cyt_P450_CS"/>
</dbReference>
<evidence type="ECO:0000313" key="3">
    <source>
        <dbReference type="EMBL" id="BDI03847.1"/>
    </source>
</evidence>
<gene>
    <name evidence="3" type="ORF">CATMQ487_08170</name>
</gene>
<dbReference type="InterPro" id="IPR001128">
    <property type="entry name" value="Cyt_P450"/>
</dbReference>
<accession>A0ABM7YH17</accession>
<dbReference type="InterPro" id="IPR036396">
    <property type="entry name" value="Cyt_P450_sf"/>
</dbReference>
<keyword evidence="2" id="KW-0560">Oxidoreductase</keyword>
<dbReference type="InterPro" id="IPR002397">
    <property type="entry name" value="Cyt_P450_B"/>
</dbReference>
<dbReference type="RefSeq" id="WP_251972098.1">
    <property type="nucleotide sequence ID" value="NZ_AP025730.1"/>
</dbReference>
<keyword evidence="4" id="KW-1185">Reference proteome</keyword>
<dbReference type="Pfam" id="PF00067">
    <property type="entry name" value="p450"/>
    <property type="match status" value="1"/>
</dbReference>
<dbReference type="PROSITE" id="PS00086">
    <property type="entry name" value="CYTOCHROME_P450"/>
    <property type="match status" value="1"/>
</dbReference>
<dbReference type="Gene3D" id="1.10.630.10">
    <property type="entry name" value="Cytochrome P450"/>
    <property type="match status" value="1"/>
</dbReference>